<evidence type="ECO:0000256" key="9">
    <source>
        <dbReference type="ARBA" id="ARBA00048679"/>
    </source>
</evidence>
<dbReference type="Gene3D" id="1.10.510.10">
    <property type="entry name" value="Transferase(Phosphotransferase) domain 1"/>
    <property type="match status" value="1"/>
</dbReference>
<dbReference type="PROSITE" id="PS51285">
    <property type="entry name" value="AGC_KINASE_CTER"/>
    <property type="match status" value="1"/>
</dbReference>
<dbReference type="PROSITE" id="PS50011">
    <property type="entry name" value="PROTEIN_KINASE_DOM"/>
    <property type="match status" value="1"/>
</dbReference>
<evidence type="ECO:0000256" key="3">
    <source>
        <dbReference type="ARBA" id="ARBA00022553"/>
    </source>
</evidence>
<dbReference type="Pfam" id="PF00433">
    <property type="entry name" value="Pkinase_C"/>
    <property type="match status" value="1"/>
</dbReference>
<dbReference type="InterPro" id="IPR017892">
    <property type="entry name" value="Pkinase_C"/>
</dbReference>
<keyword evidence="15" id="KW-1185">Reference proteome</keyword>
<evidence type="ECO:0000313" key="15">
    <source>
        <dbReference type="Proteomes" id="UP001217089"/>
    </source>
</evidence>
<dbReference type="SUPFAM" id="SSF56112">
    <property type="entry name" value="Protein kinase-like (PK-like)"/>
    <property type="match status" value="1"/>
</dbReference>
<proteinExistence type="predicted"/>
<evidence type="ECO:0000256" key="2">
    <source>
        <dbReference type="ARBA" id="ARBA00022527"/>
    </source>
</evidence>
<keyword evidence="2" id="KW-0723">Serine/threonine-protein kinase</keyword>
<gene>
    <name evidence="14" type="ORF">KUTeg_008337</name>
</gene>
<feature type="coiled-coil region" evidence="11">
    <location>
        <begin position="794"/>
        <end position="842"/>
    </location>
</feature>
<keyword evidence="6" id="KW-0418">Kinase</keyword>
<dbReference type="InterPro" id="IPR008271">
    <property type="entry name" value="Ser/Thr_kinase_AS"/>
</dbReference>
<evidence type="ECO:0000256" key="8">
    <source>
        <dbReference type="ARBA" id="ARBA00047899"/>
    </source>
</evidence>
<comment type="catalytic activity">
    <reaction evidence="8">
        <text>L-threonyl-[protein] + ATP = O-phospho-L-threonyl-[protein] + ADP + H(+)</text>
        <dbReference type="Rhea" id="RHEA:46608"/>
        <dbReference type="Rhea" id="RHEA-COMP:11060"/>
        <dbReference type="Rhea" id="RHEA-COMP:11605"/>
        <dbReference type="ChEBI" id="CHEBI:15378"/>
        <dbReference type="ChEBI" id="CHEBI:30013"/>
        <dbReference type="ChEBI" id="CHEBI:30616"/>
        <dbReference type="ChEBI" id="CHEBI:61977"/>
        <dbReference type="ChEBI" id="CHEBI:456216"/>
        <dbReference type="EC" id="2.7.11.1"/>
    </reaction>
</comment>
<dbReference type="SUPFAM" id="SSF111038">
    <property type="entry name" value="YjbQ-like"/>
    <property type="match status" value="4"/>
</dbReference>
<dbReference type="EMBL" id="JARBDR010000342">
    <property type="protein sequence ID" value="KAJ8313776.1"/>
    <property type="molecule type" value="Genomic_DNA"/>
</dbReference>
<keyword evidence="3" id="KW-0597">Phosphoprotein</keyword>
<dbReference type="InterPro" id="IPR017441">
    <property type="entry name" value="Protein_kinase_ATP_BS"/>
</dbReference>
<dbReference type="PROSITE" id="PS01314">
    <property type="entry name" value="UPF0047"/>
    <property type="match status" value="2"/>
</dbReference>
<evidence type="ECO:0000256" key="10">
    <source>
        <dbReference type="PROSITE-ProRule" id="PRU10141"/>
    </source>
</evidence>
<name>A0ABQ9F8W5_TEGGR</name>
<feature type="binding site" evidence="10">
    <location>
        <position position="271"/>
    </location>
    <ligand>
        <name>ATP</name>
        <dbReference type="ChEBI" id="CHEBI:30616"/>
    </ligand>
</feature>
<feature type="domain" description="Protein kinase" evidence="12">
    <location>
        <begin position="242"/>
        <end position="508"/>
    </location>
</feature>
<evidence type="ECO:0000259" key="12">
    <source>
        <dbReference type="PROSITE" id="PS50011"/>
    </source>
</evidence>
<dbReference type="Pfam" id="PF01894">
    <property type="entry name" value="YjbQ"/>
    <property type="match status" value="2"/>
</dbReference>
<dbReference type="PANTHER" id="PTHR22988">
    <property type="entry name" value="MYOTONIC DYSTROPHY S/T KINASE-RELATED"/>
    <property type="match status" value="1"/>
</dbReference>
<evidence type="ECO:0000256" key="11">
    <source>
        <dbReference type="SAM" id="Coils"/>
    </source>
</evidence>
<dbReference type="SMART" id="SM00133">
    <property type="entry name" value="S_TK_X"/>
    <property type="match status" value="1"/>
</dbReference>
<dbReference type="CDD" id="cd05601">
    <property type="entry name" value="STKc_CRIK"/>
    <property type="match status" value="1"/>
</dbReference>
<evidence type="ECO:0000256" key="5">
    <source>
        <dbReference type="ARBA" id="ARBA00022741"/>
    </source>
</evidence>
<dbReference type="InterPro" id="IPR001602">
    <property type="entry name" value="UPF0047_YjbQ-like"/>
</dbReference>
<evidence type="ECO:0000256" key="1">
    <source>
        <dbReference type="ARBA" id="ARBA00012513"/>
    </source>
</evidence>
<organism evidence="14 15">
    <name type="scientific">Tegillarca granosa</name>
    <name type="common">Malaysian cockle</name>
    <name type="synonym">Anadara granosa</name>
    <dbReference type="NCBI Taxonomy" id="220873"/>
    <lineage>
        <taxon>Eukaryota</taxon>
        <taxon>Metazoa</taxon>
        <taxon>Spiralia</taxon>
        <taxon>Lophotrochozoa</taxon>
        <taxon>Mollusca</taxon>
        <taxon>Bivalvia</taxon>
        <taxon>Autobranchia</taxon>
        <taxon>Pteriomorphia</taxon>
        <taxon>Arcoida</taxon>
        <taxon>Arcoidea</taxon>
        <taxon>Arcidae</taxon>
        <taxon>Tegillarca</taxon>
    </lineage>
</organism>
<dbReference type="SMART" id="SM00220">
    <property type="entry name" value="S_TKc"/>
    <property type="match status" value="1"/>
</dbReference>
<dbReference type="InterPro" id="IPR000719">
    <property type="entry name" value="Prot_kinase_dom"/>
</dbReference>
<evidence type="ECO:0000256" key="7">
    <source>
        <dbReference type="ARBA" id="ARBA00022840"/>
    </source>
</evidence>
<dbReference type="Gene3D" id="1.10.287.1490">
    <property type="match status" value="1"/>
</dbReference>
<dbReference type="EC" id="2.7.11.1" evidence="1"/>
<dbReference type="Gene3D" id="2.60.120.460">
    <property type="entry name" value="YjbQ-like"/>
    <property type="match status" value="4"/>
</dbReference>
<evidence type="ECO:0000259" key="13">
    <source>
        <dbReference type="PROSITE" id="PS51285"/>
    </source>
</evidence>
<dbReference type="Proteomes" id="UP001217089">
    <property type="component" value="Unassembled WGS sequence"/>
</dbReference>
<evidence type="ECO:0000256" key="4">
    <source>
        <dbReference type="ARBA" id="ARBA00022679"/>
    </source>
</evidence>
<keyword evidence="5 10" id="KW-0547">Nucleotide-binding</keyword>
<accession>A0ABQ9F8W5</accession>
<dbReference type="InterPro" id="IPR037708">
    <property type="entry name" value="CRIK_dom"/>
</dbReference>
<dbReference type="InterPro" id="IPR035917">
    <property type="entry name" value="YjbQ-like_sf"/>
</dbReference>
<dbReference type="PROSITE" id="PS00107">
    <property type="entry name" value="PROTEIN_KINASE_ATP"/>
    <property type="match status" value="1"/>
</dbReference>
<dbReference type="InterPro" id="IPR000961">
    <property type="entry name" value="AGC-kinase_C"/>
</dbReference>
<dbReference type="Gene3D" id="3.30.200.20">
    <property type="entry name" value="Phosphorylase Kinase, domain 1"/>
    <property type="match status" value="1"/>
</dbReference>
<dbReference type="Pfam" id="PF00069">
    <property type="entry name" value="Pkinase"/>
    <property type="match status" value="1"/>
</dbReference>
<comment type="caution">
    <text evidence="14">The sequence shown here is derived from an EMBL/GenBank/DDBJ whole genome shotgun (WGS) entry which is preliminary data.</text>
</comment>
<dbReference type="InterPro" id="IPR011009">
    <property type="entry name" value="Kinase-like_dom_sf"/>
</dbReference>
<dbReference type="InterPro" id="IPR050839">
    <property type="entry name" value="Rho-assoc_Ser/Thr_Kinase"/>
</dbReference>
<feature type="domain" description="AGC-kinase C-terminal" evidence="13">
    <location>
        <begin position="509"/>
        <end position="579"/>
    </location>
</feature>
<dbReference type="PROSITE" id="PS00108">
    <property type="entry name" value="PROTEIN_KINASE_ST"/>
    <property type="match status" value="1"/>
</dbReference>
<keyword evidence="4" id="KW-0808">Transferase</keyword>
<keyword evidence="7 10" id="KW-0067">ATP-binding</keyword>
<dbReference type="NCBIfam" id="TIGR00149">
    <property type="entry name" value="TIGR00149_YjbQ"/>
    <property type="match status" value="1"/>
</dbReference>
<evidence type="ECO:0000256" key="6">
    <source>
        <dbReference type="ARBA" id="ARBA00022777"/>
    </source>
</evidence>
<protein>
    <recommendedName>
        <fullName evidence="1">non-specific serine/threonine protein kinase</fullName>
        <ecNumber evidence="1">2.7.11.1</ecNumber>
    </recommendedName>
</protein>
<dbReference type="PANTHER" id="PTHR22988:SF71">
    <property type="entry name" value="CITRON RHO-INTERACTING KINASE"/>
    <property type="match status" value="1"/>
</dbReference>
<feature type="coiled-coil region" evidence="11">
    <location>
        <begin position="599"/>
        <end position="764"/>
    </location>
</feature>
<reference evidence="14 15" key="1">
    <citation type="submission" date="2022-12" db="EMBL/GenBank/DDBJ databases">
        <title>Chromosome-level genome of Tegillarca granosa.</title>
        <authorList>
            <person name="Kim J."/>
        </authorList>
    </citation>
    <scope>NUCLEOTIDE SEQUENCE [LARGE SCALE GENOMIC DNA]</scope>
    <source>
        <strain evidence="14">Teg-2019</strain>
        <tissue evidence="14">Adductor muscle</tissue>
    </source>
</reference>
<evidence type="ECO:0000313" key="14">
    <source>
        <dbReference type="EMBL" id="KAJ8313776.1"/>
    </source>
</evidence>
<comment type="catalytic activity">
    <reaction evidence="9">
        <text>L-seryl-[protein] + ATP = O-phospho-L-seryl-[protein] + ADP + H(+)</text>
        <dbReference type="Rhea" id="RHEA:17989"/>
        <dbReference type="Rhea" id="RHEA-COMP:9863"/>
        <dbReference type="Rhea" id="RHEA-COMP:11604"/>
        <dbReference type="ChEBI" id="CHEBI:15378"/>
        <dbReference type="ChEBI" id="CHEBI:29999"/>
        <dbReference type="ChEBI" id="CHEBI:30616"/>
        <dbReference type="ChEBI" id="CHEBI:83421"/>
        <dbReference type="ChEBI" id="CHEBI:456216"/>
        <dbReference type="EC" id="2.7.11.1"/>
    </reaction>
</comment>
<feature type="coiled-coil region" evidence="11">
    <location>
        <begin position="867"/>
        <end position="1116"/>
    </location>
</feature>
<keyword evidence="11" id="KW-0175">Coiled coil</keyword>
<sequence length="1306" mass="150990">MFKRATSRTLSVLSRNILSLKYLSTMEGSGIVWYQKEISIGAKKRGCHLITDELLSKGPDIKNNWDPDVRVDMEMMLNKVVPESTPFKHSCEGPDDMPAHVKAAFIGSSCDIPITNGKLNLGRWQGLWLCEHRNHAAHVKAAFIGSSCTIPITNGQLNLGTWQGLWLCEHRNHADRLVKGDSYQDVSTTILSQDGLLDSLLTLYGECSHEQLMRNKYVAAFVKQHSSAIRELQKLRIKCKDFEVKDVIGRGHFGEVQVVTEKSSGTVYAMKILSKHETLAQQEISFYEEERDIMAKATSPWITRLHYAFQDQQNLYLVMEFHAGGDLLSLLSRNDDIFEEDMARFYLAEMSLAIDALHCMGYVHRDIKPENILLDWHGHVKLADFGSSAKLSPDMLVSSRMPVGTPDYVSPELLTSMNDQQRRTNYGVEVDWWSLGICMYEMLFGKTPFTDENGSMVFTYSNIMNFQKCLSFPDDNEVSASAVDLIRKLLTDKDNRLTYKGIVNHRFFSTINFKSIREETPPFVPHLNSLDDTSNFEEFEKVRYQPVFDNKQSSKDFSGKDLPFVGFTFVRKEGSENSPKKDKLSDTSSSLEANYEVTLTVKIKELQNMRQRCNQLEETECDLKNKIEKLTLELKNKDEELTKTKIERDSLDKEMQTYCNKAETLKQQLSSAVEDKQHLEMKAEKMILEIRDMTEEARQIEEEILRTEVEELQEVVVQLEADKESLLRKLSNRDKQIESFKEQLTSTQAQMSKLQYRLDKERRKSRDDQKRDLVLLETREEMWRSQVDDKNSDIVEMRKKIQLADERMQEVREQNCKLQSEIQEAKREILKLKGQADLQKDDKDEITRLRGDNEQSSNKICELQKKLDEKIDERYDLLKQIDELKEKSEKYQRSEKSLRENLEQVEKKLGDSETKLRNLVGVESENSALKNRITDLEKEVEKVEKYENLQKEKDLLQIKIQNLEKDLKEQKTISENRWNKLAGAEDLRQENKFLESRIKSQQHQAEQFEIRVKNLESELALVSQKDNKIKTLCEQLDSLKLEKRSMEVKLGNYRQKSLLSANQRQEISHREKYNSEIRDLQLRLHRAEISSTITENQDIRSRNLKLTKNLEEVMDKFELIFGEKGSGIVWYQKEISIGAKKRGCHLITDELLSKGPDIKNNWDPDVRVDMEMMLNKVVPEPAHVKAAFIGSSCDIPITNGKLNLDGKDSGYVNIEAMQPAHVKAAFIGSSCTIPITNGQLNLGTWQGLWLCEHRNHAGNFDKICHFEDTFLSSCNTELVLEEFFFYINGYCAELEKNPQGQNVHNN</sequence>